<proteinExistence type="inferred from homology"/>
<dbReference type="Proteomes" id="UP000077755">
    <property type="component" value="Chromosome 5"/>
</dbReference>
<dbReference type="OrthoDB" id="1613518at2759"/>
<protein>
    <recommendedName>
        <fullName evidence="11">Rapid alkalinization factor 1</fullName>
    </recommendedName>
</protein>
<comment type="subcellular location">
    <subcellularLocation>
        <location evidence="1">Secreted</location>
    </subcellularLocation>
</comment>
<name>A0A161XTP9_DAUCS</name>
<dbReference type="PANTHER" id="PTHR33136">
    <property type="entry name" value="RAPID ALKALINIZATION FACTOR-LIKE"/>
    <property type="match status" value="1"/>
</dbReference>
<evidence type="ECO:0000256" key="7">
    <source>
        <dbReference type="SAM" id="SignalP"/>
    </source>
</evidence>
<evidence type="ECO:0000313" key="9">
    <source>
        <dbReference type="EMBL" id="WOH01577.1"/>
    </source>
</evidence>
<evidence type="ECO:0000256" key="2">
    <source>
        <dbReference type="ARBA" id="ARBA00009178"/>
    </source>
</evidence>
<keyword evidence="3" id="KW-0964">Secreted</keyword>
<sequence>MANSSGFLLIILCALLVSTTVSSTASGYDWMDIKQGCKGSIAECMGVGEEFEMDSESNRRILATSNYISYAALQKNNVPCSKRGASYYNCKQGAEANPYNRGCSSITRCRS</sequence>
<evidence type="ECO:0000256" key="4">
    <source>
        <dbReference type="ARBA" id="ARBA00022702"/>
    </source>
</evidence>
<dbReference type="GO" id="GO:0009506">
    <property type="term" value="C:plasmodesma"/>
    <property type="evidence" value="ECO:0007669"/>
    <property type="project" value="TreeGrafter"/>
</dbReference>
<evidence type="ECO:0000256" key="1">
    <source>
        <dbReference type="ARBA" id="ARBA00004613"/>
    </source>
</evidence>
<evidence type="ECO:0000313" key="10">
    <source>
        <dbReference type="Proteomes" id="UP000077755"/>
    </source>
</evidence>
<evidence type="ECO:0000256" key="3">
    <source>
        <dbReference type="ARBA" id="ARBA00022525"/>
    </source>
</evidence>
<organism evidence="8">
    <name type="scientific">Daucus carota subsp. sativus</name>
    <name type="common">Carrot</name>
    <dbReference type="NCBI Taxonomy" id="79200"/>
    <lineage>
        <taxon>Eukaryota</taxon>
        <taxon>Viridiplantae</taxon>
        <taxon>Streptophyta</taxon>
        <taxon>Embryophyta</taxon>
        <taxon>Tracheophyta</taxon>
        <taxon>Spermatophyta</taxon>
        <taxon>Magnoliopsida</taxon>
        <taxon>eudicotyledons</taxon>
        <taxon>Gunneridae</taxon>
        <taxon>Pentapetalae</taxon>
        <taxon>asterids</taxon>
        <taxon>campanulids</taxon>
        <taxon>Apiales</taxon>
        <taxon>Apiaceae</taxon>
        <taxon>Apioideae</taxon>
        <taxon>Scandiceae</taxon>
        <taxon>Daucinae</taxon>
        <taxon>Daucus</taxon>
        <taxon>Daucus sect. Daucus</taxon>
    </lineage>
</organism>
<keyword evidence="10" id="KW-1185">Reference proteome</keyword>
<dbReference type="GO" id="GO:0005179">
    <property type="term" value="F:hormone activity"/>
    <property type="evidence" value="ECO:0007669"/>
    <property type="project" value="UniProtKB-KW"/>
</dbReference>
<comment type="similarity">
    <text evidence="2">Belongs to the plant rapid alkalinization factor (RALF) family.</text>
</comment>
<dbReference type="Pfam" id="PF05498">
    <property type="entry name" value="RALF"/>
    <property type="match status" value="1"/>
</dbReference>
<dbReference type="EMBL" id="LNRQ01000005">
    <property type="protein sequence ID" value="KZM95086.1"/>
    <property type="molecule type" value="Genomic_DNA"/>
</dbReference>
<accession>A0A161XTP9</accession>
<dbReference type="GO" id="GO:0005576">
    <property type="term" value="C:extracellular region"/>
    <property type="evidence" value="ECO:0007669"/>
    <property type="project" value="UniProtKB-SubCell"/>
</dbReference>
<dbReference type="PANTHER" id="PTHR33136:SF107">
    <property type="entry name" value="RAPID ALKALINIZATION FACTOR"/>
    <property type="match status" value="1"/>
</dbReference>
<keyword evidence="4" id="KW-0372">Hormone</keyword>
<dbReference type="OMA" id="WIPTIRS"/>
<keyword evidence="6" id="KW-1015">Disulfide bond</keyword>
<feature type="signal peptide" evidence="7">
    <location>
        <begin position="1"/>
        <end position="27"/>
    </location>
</feature>
<feature type="chain" id="PRO_5007829808" description="Rapid alkalinization factor 1" evidence="7">
    <location>
        <begin position="28"/>
        <end position="111"/>
    </location>
</feature>
<dbReference type="GO" id="GO:0019722">
    <property type="term" value="P:calcium-mediated signaling"/>
    <property type="evidence" value="ECO:0007669"/>
    <property type="project" value="TreeGrafter"/>
</dbReference>
<reference evidence="9" key="2">
    <citation type="submission" date="2022-03" db="EMBL/GenBank/DDBJ databases">
        <title>Draft title - Genomic analysis of global carrot germplasm unveils the trajectory of domestication and the origin of high carotenoid orange carrot.</title>
        <authorList>
            <person name="Iorizzo M."/>
            <person name="Ellison S."/>
            <person name="Senalik D."/>
            <person name="Macko-Podgorni A."/>
            <person name="Grzebelus D."/>
            <person name="Bostan H."/>
            <person name="Rolling W."/>
            <person name="Curaba J."/>
            <person name="Simon P."/>
        </authorList>
    </citation>
    <scope>NUCLEOTIDE SEQUENCE</scope>
    <source>
        <tissue evidence="9">Leaf</tissue>
    </source>
</reference>
<evidence type="ECO:0008006" key="11">
    <source>
        <dbReference type="Google" id="ProtNLM"/>
    </source>
</evidence>
<evidence type="ECO:0000313" key="8">
    <source>
        <dbReference type="EMBL" id="KZM95086.1"/>
    </source>
</evidence>
<reference evidence="8" key="1">
    <citation type="journal article" date="2016" name="Nat. Genet.">
        <title>A high-quality carrot genome assembly provides new insights into carotenoid accumulation and asterid genome evolution.</title>
        <authorList>
            <person name="Iorizzo M."/>
            <person name="Ellison S."/>
            <person name="Senalik D."/>
            <person name="Zeng P."/>
            <person name="Satapoomin P."/>
            <person name="Huang J."/>
            <person name="Bowman M."/>
            <person name="Iovene M."/>
            <person name="Sanseverino W."/>
            <person name="Cavagnaro P."/>
            <person name="Yildiz M."/>
            <person name="Macko-Podgorni A."/>
            <person name="Moranska E."/>
            <person name="Grzebelus E."/>
            <person name="Grzebelus D."/>
            <person name="Ashrafi H."/>
            <person name="Zheng Z."/>
            <person name="Cheng S."/>
            <person name="Spooner D."/>
            <person name="Van Deynze A."/>
            <person name="Simon P."/>
        </authorList>
    </citation>
    <scope>NUCLEOTIDE SEQUENCE [LARGE SCALE GENOMIC DNA]</scope>
    <source>
        <tissue evidence="8">Leaf</tissue>
    </source>
</reference>
<keyword evidence="5 7" id="KW-0732">Signal</keyword>
<dbReference type="Gramene" id="KZM95086">
    <property type="protein sequence ID" value="KZM95086"/>
    <property type="gene ID" value="DCAR_018328"/>
</dbReference>
<dbReference type="InterPro" id="IPR008801">
    <property type="entry name" value="RALF"/>
</dbReference>
<dbReference type="KEGG" id="dcr:108221627"/>
<dbReference type="AlphaFoldDB" id="A0A161XTP9"/>
<evidence type="ECO:0000256" key="6">
    <source>
        <dbReference type="ARBA" id="ARBA00023157"/>
    </source>
</evidence>
<gene>
    <name evidence="8" type="ORF">DCAR_018328</name>
    <name evidence="9" type="ORF">DCAR_0520961</name>
</gene>
<dbReference type="EMBL" id="CP093347">
    <property type="protein sequence ID" value="WOH01577.1"/>
    <property type="molecule type" value="Genomic_DNA"/>
</dbReference>
<evidence type="ECO:0000256" key="5">
    <source>
        <dbReference type="ARBA" id="ARBA00022729"/>
    </source>
</evidence>